<feature type="transmembrane region" description="Helical" evidence="1">
    <location>
        <begin position="61"/>
        <end position="78"/>
    </location>
</feature>
<dbReference type="AlphaFoldDB" id="A0A9Y2JX01"/>
<name>A0A9Y2JX01_9PSEU</name>
<keyword evidence="3" id="KW-1185">Reference proteome</keyword>
<feature type="transmembrane region" description="Helical" evidence="1">
    <location>
        <begin position="84"/>
        <end position="100"/>
    </location>
</feature>
<feature type="transmembrane region" description="Helical" evidence="1">
    <location>
        <begin position="217"/>
        <end position="237"/>
    </location>
</feature>
<evidence type="ECO:0000256" key="1">
    <source>
        <dbReference type="SAM" id="Phobius"/>
    </source>
</evidence>
<dbReference type="EMBL" id="CP127295">
    <property type="protein sequence ID" value="WIY05738.1"/>
    <property type="molecule type" value="Genomic_DNA"/>
</dbReference>
<keyword evidence="1" id="KW-0472">Membrane</keyword>
<feature type="transmembrane region" description="Helical" evidence="1">
    <location>
        <begin position="131"/>
        <end position="153"/>
    </location>
</feature>
<dbReference type="KEGG" id="amog:QRX60_18520"/>
<organism evidence="2 3">
    <name type="scientific">Amycolatopsis mongoliensis</name>
    <dbReference type="NCBI Taxonomy" id="715475"/>
    <lineage>
        <taxon>Bacteria</taxon>
        <taxon>Bacillati</taxon>
        <taxon>Actinomycetota</taxon>
        <taxon>Actinomycetes</taxon>
        <taxon>Pseudonocardiales</taxon>
        <taxon>Pseudonocardiaceae</taxon>
        <taxon>Amycolatopsis</taxon>
    </lineage>
</organism>
<feature type="transmembrane region" description="Helical" evidence="1">
    <location>
        <begin position="165"/>
        <end position="187"/>
    </location>
</feature>
<evidence type="ECO:0000313" key="2">
    <source>
        <dbReference type="EMBL" id="WIY05738.1"/>
    </source>
</evidence>
<accession>A0A9Y2JX01</accession>
<keyword evidence="1" id="KW-0812">Transmembrane</keyword>
<reference evidence="2 3" key="1">
    <citation type="submission" date="2023-06" db="EMBL/GenBank/DDBJ databases">
        <authorList>
            <person name="Oyuntsetseg B."/>
            <person name="Kim S.B."/>
        </authorList>
    </citation>
    <scope>NUCLEOTIDE SEQUENCE [LARGE SCALE GENOMIC DNA]</scope>
    <source>
        <strain evidence="2 3">4-36</strain>
    </source>
</reference>
<dbReference type="RefSeq" id="WP_286002019.1">
    <property type="nucleotide sequence ID" value="NZ_CP127295.1"/>
</dbReference>
<proteinExistence type="predicted"/>
<keyword evidence="1" id="KW-1133">Transmembrane helix</keyword>
<sequence length="277" mass="30301">MIAREPALPVDPRLPGEPTALEVGCTRLWLGRRGVRVWLPTRLLALRIGARGFELRRRPEQAVVAGVLAAFFPVLTAGTDLPGRGAALAVLFASVQVLRWRRMQRRERLAERLTAAGTPPSLRVAARQVGWWYLSAVAVTFVGGAVLCAAMFLTAPRFGDHWYPLSVDIALSTIALAVGAGATALVLGKTLRSPVIAEDEASRLIDEALRAEDAHRYASCAAYALFAVPVLMMAWEPPALLEWAAWAYLAVAAALELTGWLLLRRRYRRLPPGFYGR</sequence>
<protein>
    <submittedName>
        <fullName evidence="2">Uncharacterized protein</fullName>
    </submittedName>
</protein>
<dbReference type="Proteomes" id="UP001239397">
    <property type="component" value="Chromosome"/>
</dbReference>
<feature type="transmembrane region" description="Helical" evidence="1">
    <location>
        <begin position="243"/>
        <end position="263"/>
    </location>
</feature>
<gene>
    <name evidence="2" type="ORF">QRX60_18520</name>
</gene>
<evidence type="ECO:0000313" key="3">
    <source>
        <dbReference type="Proteomes" id="UP001239397"/>
    </source>
</evidence>